<evidence type="ECO:0000256" key="1">
    <source>
        <dbReference type="ARBA" id="ARBA00005640"/>
    </source>
</evidence>
<dbReference type="PANTHER" id="PTHR11722:SF0">
    <property type="entry name" value="LARGE RIBOSOMAL SUBUNIT PROTEIN EL13"/>
    <property type="match status" value="1"/>
</dbReference>
<evidence type="ECO:0000313" key="6">
    <source>
        <dbReference type="EMBL" id="KAG2171316.1"/>
    </source>
</evidence>
<name>A0A8H7PDE0_MORIS</name>
<evidence type="ECO:0000256" key="3">
    <source>
        <dbReference type="ARBA" id="ARBA00023274"/>
    </source>
</evidence>
<dbReference type="GO" id="GO:0003735">
    <property type="term" value="F:structural constituent of ribosome"/>
    <property type="evidence" value="ECO:0007669"/>
    <property type="project" value="InterPro"/>
</dbReference>
<organism evidence="6 7">
    <name type="scientific">Mortierella isabellina</name>
    <name type="common">Filamentous fungus</name>
    <name type="synonym">Umbelopsis isabellina</name>
    <dbReference type="NCBI Taxonomy" id="91625"/>
    <lineage>
        <taxon>Eukaryota</taxon>
        <taxon>Fungi</taxon>
        <taxon>Fungi incertae sedis</taxon>
        <taxon>Mucoromycota</taxon>
        <taxon>Mucoromycotina</taxon>
        <taxon>Umbelopsidomycetes</taxon>
        <taxon>Umbelopsidales</taxon>
        <taxon>Umbelopsidaceae</taxon>
        <taxon>Umbelopsis</taxon>
    </lineage>
</organism>
<feature type="region of interest" description="Disordered" evidence="5">
    <location>
        <begin position="190"/>
        <end position="211"/>
    </location>
</feature>
<evidence type="ECO:0000256" key="5">
    <source>
        <dbReference type="SAM" id="MobiDB-lite"/>
    </source>
</evidence>
<dbReference type="InterPro" id="IPR001380">
    <property type="entry name" value="Ribosomal_eL13"/>
</dbReference>
<dbReference type="PANTHER" id="PTHR11722">
    <property type="entry name" value="60S RIBOSOMAL PROTEIN L13"/>
    <property type="match status" value="1"/>
</dbReference>
<keyword evidence="2 4" id="KW-0689">Ribosomal protein</keyword>
<feature type="compositionally biased region" description="Basic and acidic residues" evidence="5">
    <location>
        <begin position="193"/>
        <end position="211"/>
    </location>
</feature>
<sequence>MVLKHNNQLPNQHFRKDWQRRVKTWFDQPGRKKSRRIARIQKAARIAPRPVDGLLRPAVRCPTVKYNTKLRAGRGFTLEELKEAGINRKQALTVGISVDHRRRNKSQESLELNVQRLKAYQAKLIVFPRKAGKAKKGDAEASELSNATQFKGAVLPIEQVVAGEEARAIKEEEKNGSAYKKLRYARSTARTLGAREKRARDKAEEEAAKKK</sequence>
<dbReference type="GO" id="GO:0022625">
    <property type="term" value="C:cytosolic large ribosomal subunit"/>
    <property type="evidence" value="ECO:0007669"/>
    <property type="project" value="TreeGrafter"/>
</dbReference>
<dbReference type="GO" id="GO:0006412">
    <property type="term" value="P:translation"/>
    <property type="evidence" value="ECO:0007669"/>
    <property type="project" value="InterPro"/>
</dbReference>
<dbReference type="Pfam" id="PF01294">
    <property type="entry name" value="Ribosomal_L13e"/>
    <property type="match status" value="1"/>
</dbReference>
<dbReference type="Gene3D" id="1.20.5.110">
    <property type="match status" value="1"/>
</dbReference>
<comment type="caution">
    <text evidence="6">The sequence shown here is derived from an EMBL/GenBank/DDBJ whole genome shotgun (WGS) entry which is preliminary data.</text>
</comment>
<protein>
    <recommendedName>
        <fullName evidence="4">60S ribosomal protein L13</fullName>
    </recommendedName>
</protein>
<dbReference type="GO" id="GO:0003723">
    <property type="term" value="F:RNA binding"/>
    <property type="evidence" value="ECO:0007669"/>
    <property type="project" value="TreeGrafter"/>
</dbReference>
<dbReference type="PROSITE" id="PS01104">
    <property type="entry name" value="RIBOSOMAL_L13E"/>
    <property type="match status" value="1"/>
</dbReference>
<dbReference type="FunFam" id="1.20.5.110:FF:000003">
    <property type="entry name" value="60S ribosomal protein L13"/>
    <property type="match status" value="1"/>
</dbReference>
<accession>A0A8H7PDE0</accession>
<evidence type="ECO:0000256" key="4">
    <source>
        <dbReference type="RuleBase" id="RU000572"/>
    </source>
</evidence>
<proteinExistence type="inferred from homology"/>
<dbReference type="EMBL" id="JAEPQZ010000022">
    <property type="protein sequence ID" value="KAG2171316.1"/>
    <property type="molecule type" value="Genomic_DNA"/>
</dbReference>
<dbReference type="HAMAP" id="MF_00499">
    <property type="entry name" value="Ribosomal_eL13"/>
    <property type="match status" value="1"/>
</dbReference>
<gene>
    <name evidence="6" type="ORF">INT43_002938</name>
</gene>
<keyword evidence="3 4" id="KW-0687">Ribonucleoprotein</keyword>
<dbReference type="InterPro" id="IPR018256">
    <property type="entry name" value="Ribosomal_eL13_CS"/>
</dbReference>
<evidence type="ECO:0000256" key="2">
    <source>
        <dbReference type="ARBA" id="ARBA00022980"/>
    </source>
</evidence>
<comment type="similarity">
    <text evidence="1 4">Belongs to the eukaryotic ribosomal protein eL13 family.</text>
</comment>
<keyword evidence="7" id="KW-1185">Reference proteome</keyword>
<dbReference type="Proteomes" id="UP000654370">
    <property type="component" value="Unassembled WGS sequence"/>
</dbReference>
<dbReference type="OrthoDB" id="10264538at2759"/>
<dbReference type="AlphaFoldDB" id="A0A8H7PDE0"/>
<evidence type="ECO:0000313" key="7">
    <source>
        <dbReference type="Proteomes" id="UP000654370"/>
    </source>
</evidence>
<reference evidence="6" key="1">
    <citation type="submission" date="2020-12" db="EMBL/GenBank/DDBJ databases">
        <title>Metabolic potential, ecology and presence of endohyphal bacteria is reflected in genomic diversity of Mucoromycotina.</title>
        <authorList>
            <person name="Muszewska A."/>
            <person name="Okrasinska A."/>
            <person name="Steczkiewicz K."/>
            <person name="Drgas O."/>
            <person name="Orlowska M."/>
            <person name="Perlinska-Lenart U."/>
            <person name="Aleksandrzak-Piekarczyk T."/>
            <person name="Szatraj K."/>
            <person name="Zielenkiewicz U."/>
            <person name="Pilsyk S."/>
            <person name="Malc E."/>
            <person name="Mieczkowski P."/>
            <person name="Kruszewska J.S."/>
            <person name="Biernat P."/>
            <person name="Pawlowska J."/>
        </authorList>
    </citation>
    <scope>NUCLEOTIDE SEQUENCE</scope>
    <source>
        <strain evidence="6">WA0000067209</strain>
    </source>
</reference>